<name>A0AA43XM76_9CLOT</name>
<evidence type="ECO:0000313" key="2">
    <source>
        <dbReference type="EMBL" id="NBG88956.1"/>
    </source>
</evidence>
<keyword evidence="1" id="KW-0812">Transmembrane</keyword>
<proteinExistence type="predicted"/>
<dbReference type="RefSeq" id="WP_160722125.1">
    <property type="nucleotide sequence ID" value="NZ_SUMG01000014.1"/>
</dbReference>
<feature type="transmembrane region" description="Helical" evidence="1">
    <location>
        <begin position="6"/>
        <end position="27"/>
    </location>
</feature>
<keyword evidence="3" id="KW-1185">Reference proteome</keyword>
<keyword evidence="1" id="KW-1133">Transmembrane helix</keyword>
<organism evidence="2 3">
    <name type="scientific">Isachenkonia alkalipeptolytica</name>
    <dbReference type="NCBI Taxonomy" id="2565777"/>
    <lineage>
        <taxon>Bacteria</taxon>
        <taxon>Bacillati</taxon>
        <taxon>Bacillota</taxon>
        <taxon>Clostridia</taxon>
        <taxon>Eubacteriales</taxon>
        <taxon>Clostridiaceae</taxon>
        <taxon>Isachenkonia</taxon>
    </lineage>
</organism>
<dbReference type="AlphaFoldDB" id="A0AA43XM76"/>
<dbReference type="PIRSF" id="PIRSF027391">
    <property type="entry name" value="Hpre_diP_synt_I"/>
    <property type="match status" value="1"/>
</dbReference>
<dbReference type="Pfam" id="PF07456">
    <property type="entry name" value="Hpre_diP_synt_I"/>
    <property type="match status" value="1"/>
</dbReference>
<dbReference type="EMBL" id="SUMG01000014">
    <property type="protein sequence ID" value="NBG88956.1"/>
    <property type="molecule type" value="Genomic_DNA"/>
</dbReference>
<reference evidence="2 3" key="1">
    <citation type="submission" date="2019-04" db="EMBL/GenBank/DDBJ databases">
        <title>Isachenkonia alkalipeptolytica gen. nov. sp. nov. a new anaerobic, alkiliphilic organothrophic bacterium capable to reduce synthesized ferrihydrite isolated from a soda lake.</title>
        <authorList>
            <person name="Toshchakov S.V."/>
            <person name="Zavarzina D.G."/>
            <person name="Zhilina T.N."/>
            <person name="Kostrikina N.A."/>
            <person name="Kublanov I.V."/>
        </authorList>
    </citation>
    <scope>NUCLEOTIDE SEQUENCE [LARGE SCALE GENOMIC DNA]</scope>
    <source>
        <strain evidence="2 3">Z-1701</strain>
    </source>
</reference>
<protein>
    <submittedName>
        <fullName evidence="2">Gx transporter family protein</fullName>
    </submittedName>
</protein>
<dbReference type="Gene3D" id="1.10.1760.20">
    <property type="match status" value="1"/>
</dbReference>
<sequence>MKLKKMIYLAILVSIGLALHIIEGFIPNPFVGLAPGAKLGLANIIGLITLVLLGLKSALTVNILRSFLGGLATGAVTSMFYSMAGALLSTVAMWFMYRYFKRQFSLIGVSVFGALAHNVAQLLVAAVIINNIRIFIYLPILMFASIFTGIFIGMTSNLTLSKIKNSVTESLTKQL</sequence>
<evidence type="ECO:0000256" key="1">
    <source>
        <dbReference type="SAM" id="Phobius"/>
    </source>
</evidence>
<feature type="transmembrane region" description="Helical" evidence="1">
    <location>
        <begin position="39"/>
        <end position="59"/>
    </location>
</feature>
<accession>A0AA43XM76</accession>
<dbReference type="Proteomes" id="UP000449710">
    <property type="component" value="Unassembled WGS sequence"/>
</dbReference>
<comment type="caution">
    <text evidence="2">The sequence shown here is derived from an EMBL/GenBank/DDBJ whole genome shotgun (WGS) entry which is preliminary data.</text>
</comment>
<dbReference type="InterPro" id="IPR014535">
    <property type="entry name" value="Hpre_diP_synt_I"/>
</dbReference>
<gene>
    <name evidence="2" type="ORF">ISALK_10640</name>
</gene>
<evidence type="ECO:0000313" key="3">
    <source>
        <dbReference type="Proteomes" id="UP000449710"/>
    </source>
</evidence>
<feature type="transmembrane region" description="Helical" evidence="1">
    <location>
        <begin position="134"/>
        <end position="154"/>
    </location>
</feature>
<keyword evidence="1" id="KW-0472">Membrane</keyword>
<dbReference type="InterPro" id="IPR010898">
    <property type="entry name" value="Hpre_diP_synth_I"/>
</dbReference>
<feature type="transmembrane region" description="Helical" evidence="1">
    <location>
        <begin position="104"/>
        <end position="128"/>
    </location>
</feature>
<feature type="transmembrane region" description="Helical" evidence="1">
    <location>
        <begin position="79"/>
        <end position="97"/>
    </location>
</feature>